<evidence type="ECO:0000313" key="5">
    <source>
        <dbReference type="Proteomes" id="UP000612808"/>
    </source>
</evidence>
<keyword evidence="4" id="KW-0378">Hydrolase</keyword>
<feature type="domain" description="LTD" evidence="3">
    <location>
        <begin position="24"/>
        <end position="199"/>
    </location>
</feature>
<feature type="signal peptide" evidence="2">
    <location>
        <begin position="1"/>
        <end position="34"/>
    </location>
</feature>
<keyword evidence="4" id="KW-0255">Endonuclease</keyword>
<protein>
    <submittedName>
        <fullName evidence="4">Endonuclease</fullName>
    </submittedName>
</protein>
<keyword evidence="5" id="KW-1185">Reference proteome</keyword>
<feature type="region of interest" description="Disordered" evidence="1">
    <location>
        <begin position="181"/>
        <end position="221"/>
    </location>
</feature>
<keyword evidence="2" id="KW-0732">Signal</keyword>
<comment type="caution">
    <text evidence="4">The sequence shown here is derived from an EMBL/GenBank/DDBJ whole genome shotgun (WGS) entry which is preliminary data.</text>
</comment>
<dbReference type="CDD" id="cd04486">
    <property type="entry name" value="YhcR_OBF_like"/>
    <property type="match status" value="1"/>
</dbReference>
<name>A0A8J3JA57_9ACTN</name>
<dbReference type="SUPFAM" id="SSF56219">
    <property type="entry name" value="DNase I-like"/>
    <property type="match status" value="1"/>
</dbReference>
<dbReference type="Pfam" id="PF03372">
    <property type="entry name" value="Exo_endo_phos"/>
    <property type="match status" value="1"/>
</dbReference>
<dbReference type="InterPro" id="IPR036691">
    <property type="entry name" value="Endo/exonu/phosph_ase_sf"/>
</dbReference>
<dbReference type="EMBL" id="BOMB01000021">
    <property type="protein sequence ID" value="GID12894.1"/>
    <property type="molecule type" value="Genomic_DNA"/>
</dbReference>
<evidence type="ECO:0000256" key="1">
    <source>
        <dbReference type="SAM" id="MobiDB-lite"/>
    </source>
</evidence>
<dbReference type="AlphaFoldDB" id="A0A8J3JA57"/>
<evidence type="ECO:0000313" key="4">
    <source>
        <dbReference type="EMBL" id="GID12894.1"/>
    </source>
</evidence>
<sequence>MSTRTRAALGGVLALTTAAGLTLAFVGTASAASADVVVSQVYGGGGNSGATYTNDYVQLTNRGGTAVDLSGWSVQYSSASGTNWQVTALSGSLAAGASYLVGEAAGSGGTTALPSPNVTGSIAMSATTGRVALVSAATALSCGASCAHADGVHDFVGYGPVTDAEGSPVPALSNTTAALRSTAADSDDNAADFTVGAPDPSGTGGGSSPSPTPSPTGQPARIHDIQGAAHRSPLAGKAVVGVPGVVTAVGPKGFWFQDPHPDGDPATSEGLYVFTSAKPTVARGDAVTVAGTVSEYRAANTATNLTTTELDHPTVTVDAHDQALPTATLIGPGGLRIPDAARTDDPGDVEASSTFDPTHNAIDAYESVEGMLVEVRDSVAVGPTNSYGELPVLPAGVGGVRTPNGGVKYTGYAKANTKRLILSSALAKVPAANTGDTLPGAVDGVLDYSFGNYMLDPVAAPKVVPGGITPGTTRPQRDGELSVATYNVENLAPGDPADKYRRLAEGIVHNLSAPDIVAVEEIQDNDGATDDGVVAADQTWGKLIAAIQAAGGPTYSYRSIDPVNDADGGQPGGNIRVGFLFRTDRGVAFVDRAPGDATTATDVTEVNGAPQLTHSPGRVSPADGAWQDSRKPLAGEFTYRGKTLFVLANHFNSKGGDQPLMGRYQPPARSSETQRHQQATLVHDFVRKIQAIDANARVVVLGDLNDFEFSTTAKTLTAGRSLVDLPSTLPLDQRYTYDYEGNSEVLDHVLVSPALLPRHDYQVVHINSEFANQTSDHDPQIVRLRP</sequence>
<dbReference type="InterPro" id="IPR001322">
    <property type="entry name" value="Lamin_tail_dom"/>
</dbReference>
<dbReference type="InterPro" id="IPR005135">
    <property type="entry name" value="Endo/exonuclease/phosphatase"/>
</dbReference>
<reference evidence="4" key="1">
    <citation type="submission" date="2021-01" db="EMBL/GenBank/DDBJ databases">
        <title>Whole genome shotgun sequence of Actinocatenispora rupis NBRC 107355.</title>
        <authorList>
            <person name="Komaki H."/>
            <person name="Tamura T."/>
        </authorList>
    </citation>
    <scope>NUCLEOTIDE SEQUENCE</scope>
    <source>
        <strain evidence="4">NBRC 107355</strain>
    </source>
</reference>
<evidence type="ECO:0000256" key="2">
    <source>
        <dbReference type="SAM" id="SignalP"/>
    </source>
</evidence>
<evidence type="ECO:0000259" key="3">
    <source>
        <dbReference type="PROSITE" id="PS51841"/>
    </source>
</evidence>
<dbReference type="PANTHER" id="PTHR42834">
    <property type="entry name" value="ENDONUCLEASE/EXONUCLEASE/PHOSPHATASE FAMILY PROTEIN (AFU_ORTHOLOGUE AFUA_3G09210)"/>
    <property type="match status" value="1"/>
</dbReference>
<feature type="chain" id="PRO_5038910190" evidence="2">
    <location>
        <begin position="35"/>
        <end position="786"/>
    </location>
</feature>
<accession>A0A8J3JA57</accession>
<dbReference type="GO" id="GO:0004519">
    <property type="term" value="F:endonuclease activity"/>
    <property type="evidence" value="ECO:0007669"/>
    <property type="project" value="UniProtKB-KW"/>
</dbReference>
<keyword evidence="4" id="KW-0540">Nuclease</keyword>
<proteinExistence type="predicted"/>
<organism evidence="4 5">
    <name type="scientific">Actinocatenispora rupis</name>
    <dbReference type="NCBI Taxonomy" id="519421"/>
    <lineage>
        <taxon>Bacteria</taxon>
        <taxon>Bacillati</taxon>
        <taxon>Actinomycetota</taxon>
        <taxon>Actinomycetes</taxon>
        <taxon>Micromonosporales</taxon>
        <taxon>Micromonosporaceae</taxon>
        <taxon>Actinocatenispora</taxon>
    </lineage>
</organism>
<dbReference type="Pfam" id="PF00932">
    <property type="entry name" value="LTD"/>
    <property type="match status" value="1"/>
</dbReference>
<dbReference type="Proteomes" id="UP000612808">
    <property type="component" value="Unassembled WGS sequence"/>
</dbReference>
<gene>
    <name evidence="4" type="ORF">Aru02nite_37830</name>
</gene>
<dbReference type="Gene3D" id="3.60.10.10">
    <property type="entry name" value="Endonuclease/exonuclease/phosphatase"/>
    <property type="match status" value="1"/>
</dbReference>
<dbReference type="RefSeq" id="WP_203659369.1">
    <property type="nucleotide sequence ID" value="NZ_BAAAZM010000008.1"/>
</dbReference>
<dbReference type="PANTHER" id="PTHR42834:SF1">
    <property type="entry name" value="ENDONUCLEASE_EXONUCLEASE_PHOSPHATASE FAMILY PROTEIN (AFU_ORTHOLOGUE AFUA_3G09210)"/>
    <property type="match status" value="1"/>
</dbReference>
<dbReference type="PROSITE" id="PS51841">
    <property type="entry name" value="LTD"/>
    <property type="match status" value="1"/>
</dbReference>